<reference evidence="2 3" key="1">
    <citation type="submission" date="2016-02" db="EMBL/GenBank/DDBJ databases">
        <title>Complete genome sequence of Halocynthiibacter arcticus PAMC 20958t from arctic marine sediment.</title>
        <authorList>
            <person name="Lee Y.M."/>
            <person name="Baek K."/>
            <person name="Lee H.K."/>
            <person name="Shin S.C."/>
        </authorList>
    </citation>
    <scope>NUCLEOTIDE SEQUENCE [LARGE SCALE GENOMIC DNA]</scope>
    <source>
        <strain evidence="2">PAMC 20958</strain>
    </source>
</reference>
<sequence>MKNATLLVVVGRSASPVDLKPLTDPAREHNLHLSVLVLGAVPPIPLYTYEVGAFSGQSIAYDWHGEVDKTNAELDQTRLQIEEYLATQGVSADVSIVSGEAVTLPDTVARRAMACDLMVFANELRQDSDLFKGLLRVTLFQAPTGVLLNGTGKASSLQPETVFVAWKVGLPAARAIRTALPILRAAKNVTVAIFDPMTNQLRDGENPGSDVARWLSHQGCNITIMQYPSGGEPVGTVLLKRAKEAGADLIVMGAYDHSRLREEILGGTTKTLIEQQDCAVLLSH</sequence>
<feature type="domain" description="UspA" evidence="1">
    <location>
        <begin position="233"/>
        <end position="282"/>
    </location>
</feature>
<dbReference type="AlphaFoldDB" id="A0A126UZN3"/>
<keyword evidence="3" id="KW-1185">Reference proteome</keyword>
<dbReference type="Proteomes" id="UP000070371">
    <property type="component" value="Chromosome"/>
</dbReference>
<gene>
    <name evidence="2" type="ORF">RC74_09725</name>
</gene>
<protein>
    <recommendedName>
        <fullName evidence="1">UspA domain-containing protein</fullName>
    </recommendedName>
</protein>
<dbReference type="RefSeq" id="WP_052274728.1">
    <property type="nucleotide sequence ID" value="NZ_CP014327.1"/>
</dbReference>
<dbReference type="EMBL" id="CP014327">
    <property type="protein sequence ID" value="AML51500.1"/>
    <property type="molecule type" value="Genomic_DNA"/>
</dbReference>
<dbReference type="InterPro" id="IPR006016">
    <property type="entry name" value="UspA"/>
</dbReference>
<evidence type="ECO:0000313" key="3">
    <source>
        <dbReference type="Proteomes" id="UP000070371"/>
    </source>
</evidence>
<dbReference type="STRING" id="1579316.RC74_09725"/>
<dbReference type="Pfam" id="PF00582">
    <property type="entry name" value="Usp"/>
    <property type="match status" value="1"/>
</dbReference>
<dbReference type="Gene3D" id="3.40.50.12370">
    <property type="match status" value="1"/>
</dbReference>
<name>A0A126UZN3_9RHOB</name>
<dbReference type="CDD" id="cd00293">
    <property type="entry name" value="USP-like"/>
    <property type="match status" value="1"/>
</dbReference>
<dbReference type="KEGG" id="hat:RC74_09725"/>
<evidence type="ECO:0000259" key="1">
    <source>
        <dbReference type="Pfam" id="PF00582"/>
    </source>
</evidence>
<dbReference type="SUPFAM" id="SSF52402">
    <property type="entry name" value="Adenine nucleotide alpha hydrolases-like"/>
    <property type="match status" value="1"/>
</dbReference>
<accession>A0A126UZN3</accession>
<evidence type="ECO:0000313" key="2">
    <source>
        <dbReference type="EMBL" id="AML51500.1"/>
    </source>
</evidence>
<organism evidence="2 3">
    <name type="scientific">Falsihalocynthiibacter arcticus</name>
    <dbReference type="NCBI Taxonomy" id="1579316"/>
    <lineage>
        <taxon>Bacteria</taxon>
        <taxon>Pseudomonadati</taxon>
        <taxon>Pseudomonadota</taxon>
        <taxon>Alphaproteobacteria</taxon>
        <taxon>Rhodobacterales</taxon>
        <taxon>Roseobacteraceae</taxon>
        <taxon>Falsihalocynthiibacter</taxon>
    </lineage>
</organism>
<proteinExistence type="predicted"/>